<dbReference type="Proteomes" id="UP000663888">
    <property type="component" value="Unassembled WGS sequence"/>
</dbReference>
<accession>A0A8H2WW42</accession>
<name>A0A8H2WW42_9AGAM</name>
<dbReference type="AlphaFoldDB" id="A0A8H2WW42"/>
<protein>
    <submittedName>
        <fullName evidence="1">Uncharacterized protein</fullName>
    </submittedName>
</protein>
<dbReference type="EMBL" id="CAJMWY010004097">
    <property type="protein sequence ID" value="CAE6518878.1"/>
    <property type="molecule type" value="Genomic_DNA"/>
</dbReference>
<evidence type="ECO:0000313" key="1">
    <source>
        <dbReference type="EMBL" id="CAE6410089.1"/>
    </source>
</evidence>
<proteinExistence type="predicted"/>
<organism evidence="1 3">
    <name type="scientific">Rhizoctonia solani</name>
    <dbReference type="NCBI Taxonomy" id="456999"/>
    <lineage>
        <taxon>Eukaryota</taxon>
        <taxon>Fungi</taxon>
        <taxon>Dikarya</taxon>
        <taxon>Basidiomycota</taxon>
        <taxon>Agaricomycotina</taxon>
        <taxon>Agaricomycetes</taxon>
        <taxon>Cantharellales</taxon>
        <taxon>Ceratobasidiaceae</taxon>
        <taxon>Rhizoctonia</taxon>
    </lineage>
</organism>
<comment type="caution">
    <text evidence="1">The sequence shown here is derived from an EMBL/GenBank/DDBJ whole genome shotgun (WGS) entry which is preliminary data.</text>
</comment>
<gene>
    <name evidence="1" type="ORF">RDB_LOCUS11139</name>
    <name evidence="2" type="ORF">RDB_LOCUS152428</name>
</gene>
<evidence type="ECO:0000313" key="3">
    <source>
        <dbReference type="Proteomes" id="UP000663888"/>
    </source>
</evidence>
<dbReference type="Proteomes" id="UP000663861">
    <property type="component" value="Unassembled WGS sequence"/>
</dbReference>
<sequence length="153" mass="17039">MQVNSSHGRHSASIVLRAWEQAGESLSNALSIYRSSCRSMQEHCQAHNEGIQDIAFRIDSSLDNLHAKFSEELCWTRAVLARTRNGVLSRFNSLPKELVAQIFLDVVYSPGPTDGPNPSMVDSLRNIVTQQSMLYRPNSARKFCSIDASRGIS</sequence>
<evidence type="ECO:0000313" key="2">
    <source>
        <dbReference type="EMBL" id="CAE6518878.1"/>
    </source>
</evidence>
<reference evidence="1" key="1">
    <citation type="submission" date="2021-01" db="EMBL/GenBank/DDBJ databases">
        <authorList>
            <person name="Kaushik A."/>
        </authorList>
    </citation>
    <scope>NUCLEOTIDE SEQUENCE</scope>
    <source>
        <strain evidence="1">AG4-R118</strain>
        <strain evidence="2">AG4-RS23</strain>
    </source>
</reference>
<dbReference type="EMBL" id="CAJMWX010000253">
    <property type="protein sequence ID" value="CAE6410089.1"/>
    <property type="molecule type" value="Genomic_DNA"/>
</dbReference>